<reference evidence="2 3" key="1">
    <citation type="journal article" date="2018" name="Mol. Plant">
        <title>The genome of Artemisia annua provides insight into the evolution of Asteraceae family and artemisinin biosynthesis.</title>
        <authorList>
            <person name="Shen Q."/>
            <person name="Zhang L."/>
            <person name="Liao Z."/>
            <person name="Wang S."/>
            <person name="Yan T."/>
            <person name="Shi P."/>
            <person name="Liu M."/>
            <person name="Fu X."/>
            <person name="Pan Q."/>
            <person name="Wang Y."/>
            <person name="Lv Z."/>
            <person name="Lu X."/>
            <person name="Zhang F."/>
            <person name="Jiang W."/>
            <person name="Ma Y."/>
            <person name="Chen M."/>
            <person name="Hao X."/>
            <person name="Li L."/>
            <person name="Tang Y."/>
            <person name="Lv G."/>
            <person name="Zhou Y."/>
            <person name="Sun X."/>
            <person name="Brodelius P.E."/>
            <person name="Rose J.K.C."/>
            <person name="Tang K."/>
        </authorList>
    </citation>
    <scope>NUCLEOTIDE SEQUENCE [LARGE SCALE GENOMIC DNA]</scope>
    <source>
        <strain evidence="3">cv. Huhao1</strain>
        <tissue evidence="2">Leaf</tissue>
    </source>
</reference>
<proteinExistence type="predicted"/>
<evidence type="ECO:0000313" key="3">
    <source>
        <dbReference type="Proteomes" id="UP000245207"/>
    </source>
</evidence>
<gene>
    <name evidence="2" type="ORF">CTI12_AA560040</name>
</gene>
<organism evidence="2 3">
    <name type="scientific">Artemisia annua</name>
    <name type="common">Sweet wormwood</name>
    <dbReference type="NCBI Taxonomy" id="35608"/>
    <lineage>
        <taxon>Eukaryota</taxon>
        <taxon>Viridiplantae</taxon>
        <taxon>Streptophyta</taxon>
        <taxon>Embryophyta</taxon>
        <taxon>Tracheophyta</taxon>
        <taxon>Spermatophyta</taxon>
        <taxon>Magnoliopsida</taxon>
        <taxon>eudicotyledons</taxon>
        <taxon>Gunneridae</taxon>
        <taxon>Pentapetalae</taxon>
        <taxon>asterids</taxon>
        <taxon>campanulids</taxon>
        <taxon>Asterales</taxon>
        <taxon>Asteraceae</taxon>
        <taxon>Asteroideae</taxon>
        <taxon>Anthemideae</taxon>
        <taxon>Artemisiinae</taxon>
        <taxon>Artemisia</taxon>
    </lineage>
</organism>
<dbReference type="Proteomes" id="UP000245207">
    <property type="component" value="Unassembled WGS sequence"/>
</dbReference>
<evidence type="ECO:0000256" key="1">
    <source>
        <dbReference type="SAM" id="MobiDB-lite"/>
    </source>
</evidence>
<dbReference type="AlphaFoldDB" id="A0A2U1KVH2"/>
<sequence>MALGDPSGSGTQSQRPYDDGEDTPVEDGSFPPSHDATENETDTTYLHHEGGQSATYFGVQHWFKGSPNIDNTSSIPTQFINVNEDVQTPVLRRSNRESKTPIRFNDYVLSSRVRYGIEKYVSYAGLNRNNMCFASTLNKSCEPKSTNNGAKSSRQTENGDSIQGDTILTTEANISPYDDVRQQQTEDAKKALLSTI</sequence>
<keyword evidence="2" id="KW-0548">Nucleotidyltransferase</keyword>
<keyword evidence="3" id="KW-1185">Reference proteome</keyword>
<dbReference type="GO" id="GO:0003964">
    <property type="term" value="F:RNA-directed DNA polymerase activity"/>
    <property type="evidence" value="ECO:0007669"/>
    <property type="project" value="UniProtKB-KW"/>
</dbReference>
<comment type="caution">
    <text evidence="2">The sequence shown here is derived from an EMBL/GenBank/DDBJ whole genome shotgun (WGS) entry which is preliminary data.</text>
</comment>
<protein>
    <submittedName>
        <fullName evidence="2">Reverse transcriptase, RNA-dependent DNA polymerase, Gag-polypeptide of LTR copia-type</fullName>
    </submittedName>
</protein>
<keyword evidence="2" id="KW-0695">RNA-directed DNA polymerase</keyword>
<keyword evidence="2" id="KW-0808">Transferase</keyword>
<name>A0A2U1KVH2_ARTAN</name>
<feature type="region of interest" description="Disordered" evidence="1">
    <location>
        <begin position="1"/>
        <end position="40"/>
    </location>
</feature>
<accession>A0A2U1KVH2</accession>
<dbReference type="EMBL" id="PKPP01013568">
    <property type="protein sequence ID" value="PWA40756.1"/>
    <property type="molecule type" value="Genomic_DNA"/>
</dbReference>
<evidence type="ECO:0000313" key="2">
    <source>
        <dbReference type="EMBL" id="PWA40756.1"/>
    </source>
</evidence>
<feature type="region of interest" description="Disordered" evidence="1">
    <location>
        <begin position="141"/>
        <end position="168"/>
    </location>
</feature>